<evidence type="ECO:0000256" key="3">
    <source>
        <dbReference type="ARBA" id="ARBA00022670"/>
    </source>
</evidence>
<keyword evidence="8" id="KW-0482">Metalloprotease</keyword>
<dbReference type="PANTHER" id="PTHR43808">
    <property type="entry name" value="ACETYLORNITHINE DEACETYLASE"/>
    <property type="match status" value="1"/>
</dbReference>
<dbReference type="Proteomes" id="UP000063781">
    <property type="component" value="Chromosome"/>
</dbReference>
<evidence type="ECO:0000256" key="4">
    <source>
        <dbReference type="ARBA" id="ARBA00022723"/>
    </source>
</evidence>
<dbReference type="Pfam" id="PF01546">
    <property type="entry name" value="Peptidase_M20"/>
    <property type="match status" value="1"/>
</dbReference>
<evidence type="ECO:0000256" key="5">
    <source>
        <dbReference type="ARBA" id="ARBA00022801"/>
    </source>
</evidence>
<evidence type="ECO:0000313" key="11">
    <source>
        <dbReference type="Proteomes" id="UP000063781"/>
    </source>
</evidence>
<dbReference type="GO" id="GO:0008237">
    <property type="term" value="F:metallopeptidase activity"/>
    <property type="evidence" value="ECO:0007669"/>
    <property type="project" value="UniProtKB-KW"/>
</dbReference>
<dbReference type="SUPFAM" id="SSF53187">
    <property type="entry name" value="Zn-dependent exopeptidases"/>
    <property type="match status" value="1"/>
</dbReference>
<name>A0A0X8H0E3_9FIRM</name>
<dbReference type="InterPro" id="IPR002933">
    <property type="entry name" value="Peptidase_M20"/>
</dbReference>
<dbReference type="NCBIfam" id="TIGR01887">
    <property type="entry name" value="dipeptidaselike"/>
    <property type="match status" value="1"/>
</dbReference>
<dbReference type="Gene3D" id="3.30.70.360">
    <property type="match status" value="2"/>
</dbReference>
<dbReference type="InterPro" id="IPR011650">
    <property type="entry name" value="Peptidase_M20_dimer"/>
</dbReference>
<dbReference type="STRING" id="1514105.AOC36_07010"/>
<keyword evidence="3" id="KW-0645">Protease</keyword>
<reference evidence="10 11" key="1">
    <citation type="submission" date="2015-10" db="EMBL/GenBank/DDBJ databases">
        <title>Erysipelothrix larvae sp. LV19 isolated from the larval gut of the rhinoceros beetle, Trypoxylus dichotomus.</title>
        <authorList>
            <person name="Lim S."/>
            <person name="Kim B.-C."/>
        </authorList>
    </citation>
    <scope>NUCLEOTIDE SEQUENCE [LARGE SCALE GENOMIC DNA]</scope>
    <source>
        <strain evidence="10 11">LV19</strain>
    </source>
</reference>
<keyword evidence="5" id="KW-0378">Hydrolase</keyword>
<evidence type="ECO:0000256" key="7">
    <source>
        <dbReference type="ARBA" id="ARBA00022997"/>
    </source>
</evidence>
<evidence type="ECO:0000259" key="9">
    <source>
        <dbReference type="Pfam" id="PF07687"/>
    </source>
</evidence>
<organism evidence="10 11">
    <name type="scientific">Erysipelothrix larvae</name>
    <dbReference type="NCBI Taxonomy" id="1514105"/>
    <lineage>
        <taxon>Bacteria</taxon>
        <taxon>Bacillati</taxon>
        <taxon>Bacillota</taxon>
        <taxon>Erysipelotrichia</taxon>
        <taxon>Erysipelotrichales</taxon>
        <taxon>Erysipelotrichaceae</taxon>
        <taxon>Erysipelothrix</taxon>
    </lineage>
</organism>
<evidence type="ECO:0000256" key="6">
    <source>
        <dbReference type="ARBA" id="ARBA00022833"/>
    </source>
</evidence>
<dbReference type="GO" id="GO:0006508">
    <property type="term" value="P:proteolysis"/>
    <property type="evidence" value="ECO:0007669"/>
    <property type="project" value="UniProtKB-KW"/>
</dbReference>
<keyword evidence="7" id="KW-0224">Dipeptidase</keyword>
<sequence length="443" mass="49430">MKEGFHLENIKIEHEFDVYLESLDRLVSCPSVIDESGDKPFGKGINDALDTVLDIAKSWGYRTFKSEDGMYGYAEVGDSDIMMGVLGHVDVVSVGDVSKWTFDPFKVTLHEGMLYGRGVQDDKGPVLANMFALKLLLDAGKTLKHTVRFIFGTDEESQWRCMDSYKKHERLPDYGITPDADFPLVQVEKGTVSFLITDLLNRGEFLEGGVSGNAVPNAARTKHSPELIDALKQKNTPFEVQDDYLIVQGVAAHASTPEQGKNAIVKLIQAKKEIGELSPLEAFIDDLYSYPIFDRFYDNVSGYLTHNIGIVRTEDTLKYATLDIRYPVSFEKFEIVSLVEKYASKHNLKVETKGGLPSIQLSEKSEVFRKLYEAYQEVTGDLKTKPLKIGGATYARAMPNIVAYGMLLPGAPMTMHQVDESISVDDVKTAIKIYATAFDKLVF</sequence>
<gene>
    <name evidence="10" type="ORF">AOC36_07010</name>
</gene>
<keyword evidence="4" id="KW-0479">Metal-binding</keyword>
<proteinExistence type="inferred from homology"/>
<protein>
    <recommendedName>
        <fullName evidence="9">Peptidase M20 dimerisation domain-containing protein</fullName>
    </recommendedName>
</protein>
<evidence type="ECO:0000256" key="1">
    <source>
        <dbReference type="ARBA" id="ARBA00001947"/>
    </source>
</evidence>
<dbReference type="PANTHER" id="PTHR43808:SF31">
    <property type="entry name" value="N-ACETYL-L-CITRULLINE DEACETYLASE"/>
    <property type="match status" value="1"/>
</dbReference>
<dbReference type="GO" id="GO:0008777">
    <property type="term" value="F:acetylornithine deacetylase activity"/>
    <property type="evidence" value="ECO:0007669"/>
    <property type="project" value="TreeGrafter"/>
</dbReference>
<accession>A0A0X8H0E3</accession>
<evidence type="ECO:0000256" key="2">
    <source>
        <dbReference type="ARBA" id="ARBA00006247"/>
    </source>
</evidence>
<dbReference type="GO" id="GO:0016805">
    <property type="term" value="F:dipeptidase activity"/>
    <property type="evidence" value="ECO:0007669"/>
    <property type="project" value="UniProtKB-KW"/>
</dbReference>
<feature type="domain" description="Peptidase M20 dimerisation" evidence="9">
    <location>
        <begin position="245"/>
        <end position="313"/>
    </location>
</feature>
<dbReference type="SUPFAM" id="SSF55031">
    <property type="entry name" value="Bacterial exopeptidase dimerisation domain"/>
    <property type="match status" value="1"/>
</dbReference>
<dbReference type="Pfam" id="PF07687">
    <property type="entry name" value="M20_dimer"/>
    <property type="match status" value="1"/>
</dbReference>
<evidence type="ECO:0000256" key="8">
    <source>
        <dbReference type="ARBA" id="ARBA00023049"/>
    </source>
</evidence>
<keyword evidence="6" id="KW-0862">Zinc</keyword>
<dbReference type="InterPro" id="IPR036264">
    <property type="entry name" value="Bact_exopeptidase_dim_dom"/>
</dbReference>
<dbReference type="Gene3D" id="3.40.630.10">
    <property type="entry name" value="Zn peptidases"/>
    <property type="match status" value="1"/>
</dbReference>
<dbReference type="GO" id="GO:0006526">
    <property type="term" value="P:L-arginine biosynthetic process"/>
    <property type="evidence" value="ECO:0007669"/>
    <property type="project" value="TreeGrafter"/>
</dbReference>
<comment type="cofactor">
    <cofactor evidence="1">
        <name>Zn(2+)</name>
        <dbReference type="ChEBI" id="CHEBI:29105"/>
    </cofactor>
</comment>
<comment type="similarity">
    <text evidence="2">Belongs to the peptidase M20A family.</text>
</comment>
<keyword evidence="11" id="KW-1185">Reference proteome</keyword>
<dbReference type="GO" id="GO:0008270">
    <property type="term" value="F:zinc ion binding"/>
    <property type="evidence" value="ECO:0007669"/>
    <property type="project" value="InterPro"/>
</dbReference>
<evidence type="ECO:0000313" key="10">
    <source>
        <dbReference type="EMBL" id="AMC93741.1"/>
    </source>
</evidence>
<dbReference type="KEGG" id="erl:AOC36_07010"/>
<dbReference type="EMBL" id="CP013213">
    <property type="protein sequence ID" value="AMC93741.1"/>
    <property type="molecule type" value="Genomic_DNA"/>
</dbReference>
<dbReference type="AlphaFoldDB" id="A0A0X8H0E3"/>
<dbReference type="InterPro" id="IPR010964">
    <property type="entry name" value="M20A_pepV-rel"/>
</dbReference>
<dbReference type="InterPro" id="IPR050072">
    <property type="entry name" value="Peptidase_M20A"/>
</dbReference>